<comment type="caution">
    <text evidence="3">The sequence shown here is derived from an EMBL/GenBank/DDBJ whole genome shotgun (WGS) entry which is preliminary data.</text>
</comment>
<name>A0ABU8M359_9PSEU</name>
<dbReference type="PANTHER" id="PTHR40446:SF2">
    <property type="entry name" value="N-ACETYLGLUCOSAMINE-1-PHOSPHODIESTER ALPHA-N-ACETYLGLUCOSAMINIDASE"/>
    <property type="match status" value="1"/>
</dbReference>
<dbReference type="PANTHER" id="PTHR40446">
    <property type="entry name" value="N-ACETYLGLUCOSAMINE-1-PHOSPHODIESTER ALPHA-N-ACETYLGLUCOSAMINIDASE"/>
    <property type="match status" value="1"/>
</dbReference>
<dbReference type="InterPro" id="IPR018711">
    <property type="entry name" value="NAGPA"/>
</dbReference>
<dbReference type="Proteomes" id="UP001369736">
    <property type="component" value="Unassembled WGS sequence"/>
</dbReference>
<keyword evidence="3" id="KW-0326">Glycosidase</keyword>
<organism evidence="3 4">
    <name type="scientific">Actinomycetospora flava</name>
    <dbReference type="NCBI Taxonomy" id="3129232"/>
    <lineage>
        <taxon>Bacteria</taxon>
        <taxon>Bacillati</taxon>
        <taxon>Actinomycetota</taxon>
        <taxon>Actinomycetes</taxon>
        <taxon>Pseudonocardiales</taxon>
        <taxon>Pseudonocardiaceae</taxon>
        <taxon>Actinomycetospora</taxon>
    </lineage>
</organism>
<dbReference type="EMBL" id="JBBEGM010000002">
    <property type="protein sequence ID" value="MEJ2861052.1"/>
    <property type="molecule type" value="Genomic_DNA"/>
</dbReference>
<keyword evidence="4" id="KW-1185">Reference proteome</keyword>
<reference evidence="3 4" key="1">
    <citation type="submission" date="2024-03" db="EMBL/GenBank/DDBJ databases">
        <title>Actinomycetospora sp. OC33-EN07, a novel actinomycete isolated from wild orchid (Aerides multiflora).</title>
        <authorList>
            <person name="Suriyachadkun C."/>
        </authorList>
    </citation>
    <scope>NUCLEOTIDE SEQUENCE [LARGE SCALE GENOMIC DNA]</scope>
    <source>
        <strain evidence="3 4">OC33-EN07</strain>
    </source>
</reference>
<gene>
    <name evidence="3" type="ORF">WCD58_07790</name>
</gene>
<evidence type="ECO:0000313" key="3">
    <source>
        <dbReference type="EMBL" id="MEJ2861052.1"/>
    </source>
</evidence>
<feature type="region of interest" description="Disordered" evidence="1">
    <location>
        <begin position="102"/>
        <end position="125"/>
    </location>
</feature>
<dbReference type="Pfam" id="PF09992">
    <property type="entry name" value="NAGPA"/>
    <property type="match status" value="1"/>
</dbReference>
<evidence type="ECO:0000259" key="2">
    <source>
        <dbReference type="Pfam" id="PF09992"/>
    </source>
</evidence>
<dbReference type="GO" id="GO:0016798">
    <property type="term" value="F:hydrolase activity, acting on glycosyl bonds"/>
    <property type="evidence" value="ECO:0007669"/>
    <property type="project" value="UniProtKB-KW"/>
</dbReference>
<protein>
    <submittedName>
        <fullName evidence="3">Phosphodiester glycosidase family protein</fullName>
    </submittedName>
</protein>
<accession>A0ABU8M359</accession>
<evidence type="ECO:0000313" key="4">
    <source>
        <dbReference type="Proteomes" id="UP001369736"/>
    </source>
</evidence>
<keyword evidence="3" id="KW-0378">Hydrolase</keyword>
<evidence type="ECO:0000256" key="1">
    <source>
        <dbReference type="SAM" id="MobiDB-lite"/>
    </source>
</evidence>
<sequence length="372" mass="37029">MLGEVLAPRGAPDLPGTAYREFTTALPDPRGGPLRGDVVEVDLASGAVRVDLLTPPVVPAVATVPELAGRAGAIAAVNGGFFDEGGTGAPVGAEVVDGAARTSGVPVGRRPSPPAPPGEGSDTVVGIDASGIAHLARARFRGTLEVRGRSVPLAGLDGYAVPVDGVGVFDAAWGDAPRAPATCGSDTDPDAPCSADTLEVRVAAGRVVGVGPPGAGRLPAGTVALVGRERGAVALRGLAVGTAVTVGYGLDAVGAPPLRTALGALPLARGGRVLPGLQDTERAPRTAVGIAADGRRLWLVTVDGRQEASIGVTLAELARLLLDLGAPVVASLDGGGSTTMVRRGRDEDLTIVNDPAADPLRAVTDSLAVLPR</sequence>
<feature type="domain" description="Phosphodiester glycosidase" evidence="2">
    <location>
        <begin position="201"/>
        <end position="369"/>
    </location>
</feature>
<dbReference type="RefSeq" id="WP_337701304.1">
    <property type="nucleotide sequence ID" value="NZ_JBBEGM010000002.1"/>
</dbReference>
<proteinExistence type="predicted"/>